<feature type="transmembrane region" description="Helical" evidence="12">
    <location>
        <begin position="192"/>
        <end position="210"/>
    </location>
</feature>
<organism evidence="13 14">
    <name type="scientific">Prymnesium parvum</name>
    <name type="common">Toxic golden alga</name>
    <dbReference type="NCBI Taxonomy" id="97485"/>
    <lineage>
        <taxon>Eukaryota</taxon>
        <taxon>Haptista</taxon>
        <taxon>Haptophyta</taxon>
        <taxon>Prymnesiophyceae</taxon>
        <taxon>Prymnesiales</taxon>
        <taxon>Prymnesiaceae</taxon>
        <taxon>Prymnesium</taxon>
    </lineage>
</organism>
<evidence type="ECO:0000313" key="14">
    <source>
        <dbReference type="Proteomes" id="UP001515480"/>
    </source>
</evidence>
<dbReference type="InterPro" id="IPR002076">
    <property type="entry name" value="ELO_fam"/>
</dbReference>
<evidence type="ECO:0000256" key="8">
    <source>
        <dbReference type="ARBA" id="ARBA00023098"/>
    </source>
</evidence>
<dbReference type="GO" id="GO:0009922">
    <property type="term" value="F:fatty acid elongase activity"/>
    <property type="evidence" value="ECO:0007669"/>
    <property type="project" value="UniProtKB-EC"/>
</dbReference>
<evidence type="ECO:0000256" key="7">
    <source>
        <dbReference type="ARBA" id="ARBA00022989"/>
    </source>
</evidence>
<evidence type="ECO:0000313" key="13">
    <source>
        <dbReference type="EMBL" id="KAL1521651.1"/>
    </source>
</evidence>
<feature type="transmembrane region" description="Helical" evidence="12">
    <location>
        <begin position="51"/>
        <end position="70"/>
    </location>
</feature>
<comment type="catalytic activity">
    <reaction evidence="11">
        <text>a very-long-chain acyl-CoA + malonyl-CoA + H(+) = a very-long-chain 3-oxoacyl-CoA + CO2 + CoA</text>
        <dbReference type="Rhea" id="RHEA:32727"/>
        <dbReference type="ChEBI" id="CHEBI:15378"/>
        <dbReference type="ChEBI" id="CHEBI:16526"/>
        <dbReference type="ChEBI" id="CHEBI:57287"/>
        <dbReference type="ChEBI" id="CHEBI:57384"/>
        <dbReference type="ChEBI" id="CHEBI:90725"/>
        <dbReference type="ChEBI" id="CHEBI:90736"/>
        <dbReference type="EC" id="2.3.1.199"/>
    </reaction>
</comment>
<dbReference type="EC" id="2.3.1.-" evidence="12"/>
<evidence type="ECO:0000256" key="10">
    <source>
        <dbReference type="ARBA" id="ARBA00023160"/>
    </source>
</evidence>
<keyword evidence="5 12" id="KW-0812">Transmembrane</keyword>
<gene>
    <name evidence="13" type="ORF">AB1Y20_021308</name>
</gene>
<keyword evidence="10 12" id="KW-0275">Fatty acid biosynthesis</keyword>
<dbReference type="GO" id="GO:0034626">
    <property type="term" value="P:fatty acid elongation, polyunsaturated fatty acid"/>
    <property type="evidence" value="ECO:0007669"/>
    <property type="project" value="TreeGrafter"/>
</dbReference>
<dbReference type="PANTHER" id="PTHR11157">
    <property type="entry name" value="FATTY ACID ACYL TRANSFERASE-RELATED"/>
    <property type="match status" value="1"/>
</dbReference>
<evidence type="ECO:0000256" key="6">
    <source>
        <dbReference type="ARBA" id="ARBA00022832"/>
    </source>
</evidence>
<evidence type="ECO:0000256" key="5">
    <source>
        <dbReference type="ARBA" id="ARBA00022692"/>
    </source>
</evidence>
<evidence type="ECO:0000256" key="4">
    <source>
        <dbReference type="ARBA" id="ARBA00022679"/>
    </source>
</evidence>
<comment type="similarity">
    <text evidence="2 12">Belongs to the ELO family.</text>
</comment>
<dbReference type="Pfam" id="PF01151">
    <property type="entry name" value="ELO"/>
    <property type="match status" value="1"/>
</dbReference>
<dbReference type="GO" id="GO:0042761">
    <property type="term" value="P:very long-chain fatty acid biosynthetic process"/>
    <property type="evidence" value="ECO:0007669"/>
    <property type="project" value="TreeGrafter"/>
</dbReference>
<dbReference type="GO" id="GO:0030148">
    <property type="term" value="P:sphingolipid biosynthetic process"/>
    <property type="evidence" value="ECO:0007669"/>
    <property type="project" value="TreeGrafter"/>
</dbReference>
<proteinExistence type="inferred from homology"/>
<keyword evidence="4 12" id="KW-0808">Transferase</keyword>
<keyword evidence="9 12" id="KW-0472">Membrane</keyword>
<evidence type="ECO:0000256" key="11">
    <source>
        <dbReference type="ARBA" id="ARBA00047375"/>
    </source>
</evidence>
<dbReference type="GO" id="GO:0019367">
    <property type="term" value="P:fatty acid elongation, saturated fatty acid"/>
    <property type="evidence" value="ECO:0007669"/>
    <property type="project" value="TreeGrafter"/>
</dbReference>
<comment type="subcellular location">
    <subcellularLocation>
        <location evidence="1">Membrane</location>
        <topology evidence="1">Multi-pass membrane protein</topology>
    </subcellularLocation>
</comment>
<sequence>MLVVADFVWREAPLSSLQAPIGTGVIYVVVVLVLSRVITPARAIDTKPLQALHNLVLCLLSAVMAIGTLREVVMRSNEESSVRWMFCENPSTQPNGALFFWSYVYYLSKYHELLDTVLQLLKGRPPPHFALHVYHHSVVLLMAWAWLEYAQSLQYFGLLFNTSVHVLMYYYYYRRVMGVDVWWKHYVTQFQIVQFVTSLCCYAATLFMLYSGSECAGTVPLALNFVFNVTLLYQFVNVLKKGKRQQKSKAS</sequence>
<dbReference type="GO" id="GO:0005789">
    <property type="term" value="C:endoplasmic reticulum membrane"/>
    <property type="evidence" value="ECO:0007669"/>
    <property type="project" value="TreeGrafter"/>
</dbReference>
<dbReference type="GO" id="GO:0034625">
    <property type="term" value="P:fatty acid elongation, monounsaturated fatty acid"/>
    <property type="evidence" value="ECO:0007669"/>
    <property type="project" value="TreeGrafter"/>
</dbReference>
<keyword evidence="14" id="KW-1185">Reference proteome</keyword>
<dbReference type="Proteomes" id="UP001515480">
    <property type="component" value="Unassembled WGS sequence"/>
</dbReference>
<evidence type="ECO:0000256" key="9">
    <source>
        <dbReference type="ARBA" id="ARBA00023136"/>
    </source>
</evidence>
<comment type="catalytic activity">
    <reaction evidence="12">
        <text>an acyl-CoA + malonyl-CoA + H(+) = a 3-oxoacyl-CoA + CO2 + CoA</text>
        <dbReference type="Rhea" id="RHEA:50252"/>
        <dbReference type="ChEBI" id="CHEBI:15378"/>
        <dbReference type="ChEBI" id="CHEBI:16526"/>
        <dbReference type="ChEBI" id="CHEBI:57287"/>
        <dbReference type="ChEBI" id="CHEBI:57384"/>
        <dbReference type="ChEBI" id="CHEBI:58342"/>
        <dbReference type="ChEBI" id="CHEBI:90726"/>
    </reaction>
    <physiologicalReaction direction="left-to-right" evidence="12">
        <dbReference type="Rhea" id="RHEA:50253"/>
    </physiologicalReaction>
</comment>
<evidence type="ECO:0000256" key="3">
    <source>
        <dbReference type="ARBA" id="ARBA00022516"/>
    </source>
</evidence>
<keyword evidence="7 12" id="KW-1133">Transmembrane helix</keyword>
<dbReference type="PANTHER" id="PTHR11157:SF134">
    <property type="entry name" value="ELONGATION OF FATTY ACIDS PROTEIN 1-RELATED"/>
    <property type="match status" value="1"/>
</dbReference>
<evidence type="ECO:0000256" key="1">
    <source>
        <dbReference type="ARBA" id="ARBA00004141"/>
    </source>
</evidence>
<protein>
    <recommendedName>
        <fullName evidence="12">Elongation of fatty acids protein</fullName>
        <ecNumber evidence="12">2.3.1.-</ecNumber>
    </recommendedName>
</protein>
<evidence type="ECO:0000256" key="2">
    <source>
        <dbReference type="ARBA" id="ARBA00007263"/>
    </source>
</evidence>
<feature type="transmembrane region" description="Helical" evidence="12">
    <location>
        <begin position="222"/>
        <end position="239"/>
    </location>
</feature>
<keyword evidence="6 12" id="KW-0276">Fatty acid metabolism</keyword>
<feature type="transmembrane region" description="Helical" evidence="12">
    <location>
        <begin position="153"/>
        <end position="172"/>
    </location>
</feature>
<name>A0AB34JJR8_PRYPA</name>
<reference evidence="13 14" key="1">
    <citation type="journal article" date="2024" name="Science">
        <title>Giant polyketide synthase enzymes in the biosynthesis of giant marine polyether toxins.</title>
        <authorList>
            <person name="Fallon T.R."/>
            <person name="Shende V.V."/>
            <person name="Wierzbicki I.H."/>
            <person name="Pendleton A.L."/>
            <person name="Watervoot N.F."/>
            <person name="Auber R.P."/>
            <person name="Gonzalez D.J."/>
            <person name="Wisecaver J.H."/>
            <person name="Moore B.S."/>
        </authorList>
    </citation>
    <scope>NUCLEOTIDE SEQUENCE [LARGE SCALE GENOMIC DNA]</scope>
    <source>
        <strain evidence="13 14">12B1</strain>
    </source>
</reference>
<keyword evidence="3 12" id="KW-0444">Lipid biosynthesis</keyword>
<dbReference type="AlphaFoldDB" id="A0AB34JJR8"/>
<evidence type="ECO:0000256" key="12">
    <source>
        <dbReference type="RuleBase" id="RU361115"/>
    </source>
</evidence>
<keyword evidence="8 12" id="KW-0443">Lipid metabolism</keyword>
<comment type="caution">
    <text evidence="13">The sequence shown here is derived from an EMBL/GenBank/DDBJ whole genome shotgun (WGS) entry which is preliminary data.</text>
</comment>
<feature type="transmembrane region" description="Helical" evidence="12">
    <location>
        <begin position="20"/>
        <end position="39"/>
    </location>
</feature>
<dbReference type="EMBL" id="JBGBPQ010000007">
    <property type="protein sequence ID" value="KAL1521651.1"/>
    <property type="molecule type" value="Genomic_DNA"/>
</dbReference>
<accession>A0AB34JJR8</accession>